<dbReference type="GO" id="GO:0016020">
    <property type="term" value="C:membrane"/>
    <property type="evidence" value="ECO:0007669"/>
    <property type="project" value="TreeGrafter"/>
</dbReference>
<dbReference type="OMA" id="HEMCEDA"/>
<evidence type="ECO:0000259" key="3">
    <source>
        <dbReference type="Pfam" id="PF00005"/>
    </source>
</evidence>
<dbReference type="PANTHER" id="PTHR24223">
    <property type="entry name" value="ATP-BINDING CASSETTE SUB-FAMILY C"/>
    <property type="match status" value="1"/>
</dbReference>
<keyword evidence="5" id="KW-1185">Reference proteome</keyword>
<dbReference type="InterPro" id="IPR050173">
    <property type="entry name" value="ABC_transporter_C-like"/>
</dbReference>
<sequence>EDGANFSAGQRQLLCIARALLSRCSLVLLDEATSSRALIQRTVRSAFGHATVLTIAHRLSSVLDADKIMVLEAGRLVEFGSPQELMAKSGGAFRQLVVSGASS</sequence>
<dbReference type="eggNOG" id="KOG0054">
    <property type="taxonomic scope" value="Eukaryota"/>
</dbReference>
<reference evidence="4" key="2">
    <citation type="submission" date="2024-10" db="UniProtKB">
        <authorList>
            <consortium name="EnsemblProtists"/>
        </authorList>
    </citation>
    <scope>IDENTIFICATION</scope>
</reference>
<dbReference type="HOGENOM" id="CLU_000604_61_8_1"/>
<dbReference type="Pfam" id="PF00005">
    <property type="entry name" value="ABC_tran"/>
    <property type="match status" value="1"/>
</dbReference>
<evidence type="ECO:0000313" key="5">
    <source>
        <dbReference type="Proteomes" id="UP000013827"/>
    </source>
</evidence>
<dbReference type="GeneID" id="17266136"/>
<evidence type="ECO:0000313" key="4">
    <source>
        <dbReference type="EnsemblProtists" id="EOD20589"/>
    </source>
</evidence>
<keyword evidence="2" id="KW-0067">ATP-binding</keyword>
<feature type="domain" description="ABC transporter" evidence="3">
    <location>
        <begin position="4"/>
        <end position="34"/>
    </location>
</feature>
<dbReference type="STRING" id="2903.R1EIA4"/>
<accession>A0A0D3JAQ4</accession>
<reference evidence="5" key="1">
    <citation type="journal article" date="2013" name="Nature">
        <title>Pan genome of the phytoplankton Emiliania underpins its global distribution.</title>
        <authorList>
            <person name="Read B.A."/>
            <person name="Kegel J."/>
            <person name="Klute M.J."/>
            <person name="Kuo A."/>
            <person name="Lefebvre S.C."/>
            <person name="Maumus F."/>
            <person name="Mayer C."/>
            <person name="Miller J."/>
            <person name="Monier A."/>
            <person name="Salamov A."/>
            <person name="Young J."/>
            <person name="Aguilar M."/>
            <person name="Claverie J.M."/>
            <person name="Frickenhaus S."/>
            <person name="Gonzalez K."/>
            <person name="Herman E.K."/>
            <person name="Lin Y.C."/>
            <person name="Napier J."/>
            <person name="Ogata H."/>
            <person name="Sarno A.F."/>
            <person name="Shmutz J."/>
            <person name="Schroeder D."/>
            <person name="de Vargas C."/>
            <person name="Verret F."/>
            <person name="von Dassow P."/>
            <person name="Valentin K."/>
            <person name="Van de Peer Y."/>
            <person name="Wheeler G."/>
            <person name="Dacks J.B."/>
            <person name="Delwiche C.F."/>
            <person name="Dyhrman S.T."/>
            <person name="Glockner G."/>
            <person name="John U."/>
            <person name="Richards T."/>
            <person name="Worden A.Z."/>
            <person name="Zhang X."/>
            <person name="Grigoriev I.V."/>
            <person name="Allen A.E."/>
            <person name="Bidle K."/>
            <person name="Borodovsky M."/>
            <person name="Bowler C."/>
            <person name="Brownlee C."/>
            <person name="Cock J.M."/>
            <person name="Elias M."/>
            <person name="Gladyshev V.N."/>
            <person name="Groth M."/>
            <person name="Guda C."/>
            <person name="Hadaegh A."/>
            <person name="Iglesias-Rodriguez M.D."/>
            <person name="Jenkins J."/>
            <person name="Jones B.M."/>
            <person name="Lawson T."/>
            <person name="Leese F."/>
            <person name="Lindquist E."/>
            <person name="Lobanov A."/>
            <person name="Lomsadze A."/>
            <person name="Malik S.B."/>
            <person name="Marsh M.E."/>
            <person name="Mackinder L."/>
            <person name="Mock T."/>
            <person name="Mueller-Roeber B."/>
            <person name="Pagarete A."/>
            <person name="Parker M."/>
            <person name="Probert I."/>
            <person name="Quesneville H."/>
            <person name="Raines C."/>
            <person name="Rensing S.A."/>
            <person name="Riano-Pachon D.M."/>
            <person name="Richier S."/>
            <person name="Rokitta S."/>
            <person name="Shiraiwa Y."/>
            <person name="Soanes D.M."/>
            <person name="van der Giezen M."/>
            <person name="Wahlund T.M."/>
            <person name="Williams B."/>
            <person name="Wilson W."/>
            <person name="Wolfe G."/>
            <person name="Wurch L.L."/>
        </authorList>
    </citation>
    <scope>NUCLEOTIDE SEQUENCE</scope>
</reference>
<protein>
    <recommendedName>
        <fullName evidence="3">ABC transporter domain-containing protein</fullName>
    </recommendedName>
</protein>
<dbReference type="PANTHER" id="PTHR24223:SF330">
    <property type="entry name" value="ATP-BINDING CASSETTE SUB-FAMILY C MEMBER 10"/>
    <property type="match status" value="1"/>
</dbReference>
<dbReference type="Gene3D" id="3.40.50.300">
    <property type="entry name" value="P-loop containing nucleotide triphosphate hydrolases"/>
    <property type="match status" value="1"/>
</dbReference>
<organism evidence="4 5">
    <name type="scientific">Emiliania huxleyi (strain CCMP1516)</name>
    <dbReference type="NCBI Taxonomy" id="280463"/>
    <lineage>
        <taxon>Eukaryota</taxon>
        <taxon>Haptista</taxon>
        <taxon>Haptophyta</taxon>
        <taxon>Prymnesiophyceae</taxon>
        <taxon>Isochrysidales</taxon>
        <taxon>Noelaerhabdaceae</taxon>
        <taxon>Emiliania</taxon>
    </lineage>
</organism>
<dbReference type="SUPFAM" id="SSF52540">
    <property type="entry name" value="P-loop containing nucleoside triphosphate hydrolases"/>
    <property type="match status" value="1"/>
</dbReference>
<dbReference type="GO" id="GO:0016887">
    <property type="term" value="F:ATP hydrolysis activity"/>
    <property type="evidence" value="ECO:0007669"/>
    <property type="project" value="InterPro"/>
</dbReference>
<dbReference type="GO" id="GO:0042626">
    <property type="term" value="F:ATPase-coupled transmembrane transporter activity"/>
    <property type="evidence" value="ECO:0007669"/>
    <property type="project" value="TreeGrafter"/>
</dbReference>
<dbReference type="RefSeq" id="XP_005773018.1">
    <property type="nucleotide sequence ID" value="XM_005772961.1"/>
</dbReference>
<proteinExistence type="predicted"/>
<dbReference type="Proteomes" id="UP000013827">
    <property type="component" value="Unassembled WGS sequence"/>
</dbReference>
<dbReference type="GO" id="GO:0005524">
    <property type="term" value="F:ATP binding"/>
    <property type="evidence" value="ECO:0007669"/>
    <property type="project" value="UniProtKB-KW"/>
</dbReference>
<keyword evidence="1" id="KW-0547">Nucleotide-binding</keyword>
<dbReference type="KEGG" id="ehx:EMIHUDRAFT_65403"/>
<evidence type="ECO:0000256" key="2">
    <source>
        <dbReference type="ARBA" id="ARBA00022840"/>
    </source>
</evidence>
<evidence type="ECO:0000256" key="1">
    <source>
        <dbReference type="ARBA" id="ARBA00022741"/>
    </source>
</evidence>
<dbReference type="InterPro" id="IPR027417">
    <property type="entry name" value="P-loop_NTPase"/>
</dbReference>
<dbReference type="EnsemblProtists" id="EOD20589">
    <property type="protein sequence ID" value="EOD20589"/>
    <property type="gene ID" value="EMIHUDRAFT_65403"/>
</dbReference>
<dbReference type="PaxDb" id="2903-EOD20589"/>
<dbReference type="AlphaFoldDB" id="A0A0D3JAQ4"/>
<name>A0A0D3JAQ4_EMIH1</name>
<dbReference type="InterPro" id="IPR003439">
    <property type="entry name" value="ABC_transporter-like_ATP-bd"/>
</dbReference>